<organism evidence="2 3">
    <name type="scientific">Palleronia pontilimi</name>
    <dbReference type="NCBI Taxonomy" id="1964209"/>
    <lineage>
        <taxon>Bacteria</taxon>
        <taxon>Pseudomonadati</taxon>
        <taxon>Pseudomonadota</taxon>
        <taxon>Alphaproteobacteria</taxon>
        <taxon>Rhodobacterales</taxon>
        <taxon>Roseobacteraceae</taxon>
        <taxon>Palleronia</taxon>
    </lineage>
</organism>
<gene>
    <name evidence="2" type="ORF">ILP92_07270</name>
</gene>
<dbReference type="Proteomes" id="UP000642488">
    <property type="component" value="Unassembled WGS sequence"/>
</dbReference>
<keyword evidence="3" id="KW-1185">Reference proteome</keyword>
<sequence>MSVHISEVSYSSGVSTDFVEIAADNGTDLSGYSIYVYTDGGLVLEGPYSLGNVQATIAGTDVYVLDDETPDFGGITKSYGVALVDGSGDVVQFISFDGNTITASEGPANGQSSTNIGAATLGRSLQSDDGGNSYYTQDAPNRGTVPCYAAGTLIDTLGGAVPIETLKPGDLVLTRDRGPRPILWTRSEDYPLENTARYDRPVLIKAGAVGPNLPARDMVVSPQHRVLVGSGGQFETIFDEEALAPAKALVGLLGIRHMMGKKSIRWIHFACARHEVVRANGCWAETLLLGRMVVDCLTPHERRALRALFPKSGVGHAWNGRSVRPCLSVGDARRAIAEIKPDLPIFA</sequence>
<dbReference type="AlphaFoldDB" id="A0A934MCI4"/>
<name>A0A934MCI4_9RHOB</name>
<dbReference type="EMBL" id="JAEKPD010000007">
    <property type="protein sequence ID" value="MBJ3762540.1"/>
    <property type="molecule type" value="Genomic_DNA"/>
</dbReference>
<evidence type="ECO:0000313" key="3">
    <source>
        <dbReference type="Proteomes" id="UP000642488"/>
    </source>
</evidence>
<dbReference type="Gene3D" id="2.170.16.10">
    <property type="entry name" value="Hedgehog/Intein (Hint) domain"/>
    <property type="match status" value="1"/>
</dbReference>
<dbReference type="InterPro" id="IPR036844">
    <property type="entry name" value="Hint_dom_sf"/>
</dbReference>
<dbReference type="SUPFAM" id="SSF51294">
    <property type="entry name" value="Hedgehog/intein (Hint) domain"/>
    <property type="match status" value="1"/>
</dbReference>
<evidence type="ECO:0000313" key="2">
    <source>
        <dbReference type="EMBL" id="MBJ3762540.1"/>
    </source>
</evidence>
<reference evidence="2" key="1">
    <citation type="submission" date="2020-12" db="EMBL/GenBank/DDBJ databases">
        <title>Bacterial taxonomy.</title>
        <authorList>
            <person name="Pan X."/>
        </authorList>
    </citation>
    <scope>NUCLEOTIDE SEQUENCE</scope>
    <source>
        <strain evidence="2">KCTC 52957</strain>
    </source>
</reference>
<accession>A0A934MCI4</accession>
<comment type="caution">
    <text evidence="2">The sequence shown here is derived from an EMBL/GenBank/DDBJ whole genome shotgun (WGS) entry which is preliminary data.</text>
</comment>
<feature type="domain" description="Hedgehog/Intein (Hint)" evidence="1">
    <location>
        <begin position="146"/>
        <end position="290"/>
    </location>
</feature>
<evidence type="ECO:0000259" key="1">
    <source>
        <dbReference type="Pfam" id="PF13403"/>
    </source>
</evidence>
<dbReference type="InterPro" id="IPR028992">
    <property type="entry name" value="Hedgehog/Intein_dom"/>
</dbReference>
<proteinExistence type="predicted"/>
<dbReference type="RefSeq" id="WP_198915720.1">
    <property type="nucleotide sequence ID" value="NZ_JAEKPD010000007.1"/>
</dbReference>
<protein>
    <submittedName>
        <fullName evidence="2">Hint domain-containing protein</fullName>
    </submittedName>
</protein>
<dbReference type="Pfam" id="PF13403">
    <property type="entry name" value="Hint_2"/>
    <property type="match status" value="1"/>
</dbReference>